<dbReference type="InterPro" id="IPR016193">
    <property type="entry name" value="Cytidine_deaminase-like"/>
</dbReference>
<keyword evidence="3" id="KW-0378">Hydrolase</keyword>
<dbReference type="PIRSF" id="PIRSF006019">
    <property type="entry name" value="dCMP_deaminase"/>
    <property type="match status" value="1"/>
</dbReference>
<feature type="binding site" evidence="6">
    <location>
        <position position="126"/>
    </location>
    <ligand>
        <name>Zn(2+)</name>
        <dbReference type="ChEBI" id="CHEBI:29105"/>
        <note>catalytic</note>
    </ligand>
</feature>
<evidence type="ECO:0000256" key="1">
    <source>
        <dbReference type="ARBA" id="ARBA00006576"/>
    </source>
</evidence>
<dbReference type="GO" id="GO:0006220">
    <property type="term" value="P:pyrimidine nucleotide metabolic process"/>
    <property type="evidence" value="ECO:0007669"/>
    <property type="project" value="InterPro"/>
</dbReference>
<organism evidence="8">
    <name type="scientific">Siphoviridae sp. ctFbs2</name>
    <dbReference type="NCBI Taxonomy" id="2826213"/>
    <lineage>
        <taxon>Viruses</taxon>
        <taxon>Duplodnaviria</taxon>
        <taxon>Heunggongvirae</taxon>
        <taxon>Uroviricota</taxon>
        <taxon>Caudoviricetes</taxon>
    </lineage>
</organism>
<dbReference type="GO" id="GO:0008270">
    <property type="term" value="F:zinc ion binding"/>
    <property type="evidence" value="ECO:0007669"/>
    <property type="project" value="InterPro"/>
</dbReference>
<dbReference type="InterPro" id="IPR002125">
    <property type="entry name" value="CMP_dCMP_dom"/>
</dbReference>
<dbReference type="InterPro" id="IPR016473">
    <property type="entry name" value="dCMP_deaminase"/>
</dbReference>
<feature type="domain" description="CMP/dCMP-type deaminase" evidence="7">
    <location>
        <begin position="10"/>
        <end position="141"/>
    </location>
</feature>
<evidence type="ECO:0000256" key="3">
    <source>
        <dbReference type="ARBA" id="ARBA00022801"/>
    </source>
</evidence>
<comment type="cofactor">
    <cofactor evidence="6">
        <name>Zn(2+)</name>
        <dbReference type="ChEBI" id="CHEBI:29105"/>
    </cofactor>
</comment>
<keyword evidence="2 6" id="KW-0479">Metal-binding</keyword>
<dbReference type="PROSITE" id="PS51747">
    <property type="entry name" value="CYT_DCMP_DEAMINASES_2"/>
    <property type="match status" value="1"/>
</dbReference>
<feature type="binding site" evidence="6">
    <location>
        <position position="83"/>
    </location>
    <ligand>
        <name>Zn(2+)</name>
        <dbReference type="ChEBI" id="CHEBI:29105"/>
        <note>catalytic</note>
    </ligand>
</feature>
<name>A0A8S5NMK8_9CAUD</name>
<evidence type="ECO:0000256" key="2">
    <source>
        <dbReference type="ARBA" id="ARBA00022723"/>
    </source>
</evidence>
<evidence type="ECO:0000256" key="6">
    <source>
        <dbReference type="PIRSR" id="PIRSR006019-2"/>
    </source>
</evidence>
<evidence type="ECO:0000313" key="8">
    <source>
        <dbReference type="EMBL" id="DAD95472.1"/>
    </source>
</evidence>
<dbReference type="SUPFAM" id="SSF53927">
    <property type="entry name" value="Cytidine deaminase-like"/>
    <property type="match status" value="1"/>
</dbReference>
<reference evidence="8" key="1">
    <citation type="journal article" date="2021" name="Proc. Natl. Acad. Sci. U.S.A.">
        <title>A Catalog of Tens of Thousands of Viruses from Human Metagenomes Reveals Hidden Associations with Chronic Diseases.</title>
        <authorList>
            <person name="Tisza M.J."/>
            <person name="Buck C.B."/>
        </authorList>
    </citation>
    <scope>NUCLEOTIDE SEQUENCE</scope>
    <source>
        <strain evidence="8">CtFbs2</strain>
    </source>
</reference>
<dbReference type="PANTHER" id="PTHR11086:SF18">
    <property type="entry name" value="DEOXYCYTIDYLATE DEAMINASE"/>
    <property type="match status" value="1"/>
</dbReference>
<dbReference type="Pfam" id="PF00383">
    <property type="entry name" value="dCMP_cyt_deam_1"/>
    <property type="match status" value="1"/>
</dbReference>
<dbReference type="PROSITE" id="PS00903">
    <property type="entry name" value="CYT_DCMP_DEAMINASES_1"/>
    <property type="match status" value="1"/>
</dbReference>
<accession>A0A8S5NMK8</accession>
<proteinExistence type="inferred from homology"/>
<evidence type="ECO:0000259" key="7">
    <source>
        <dbReference type="PROSITE" id="PS51747"/>
    </source>
</evidence>
<dbReference type="InterPro" id="IPR016192">
    <property type="entry name" value="APOBEC/CMP_deaminase_Zn-bd"/>
</dbReference>
<sequence>MLSGRQARPSKAEYYLDIALAVAARSTCLRRRYGAVIVANDEIIATGYNGAARGDVNCIDAGVCHRCGHGHNDGDYSSCPAVHAEMNAMLSASRSEMIGATLYLAGVDLETGERIPPDEISPCPVCMRMIGNAGVDVVTSA</sequence>
<feature type="active site" description="Proton donor" evidence="5">
    <location>
        <position position="85"/>
    </location>
</feature>
<protein>
    <submittedName>
        <fullName evidence="8">Deoxycytidylate deaminase</fullName>
    </submittedName>
</protein>
<dbReference type="Gene3D" id="3.40.140.10">
    <property type="entry name" value="Cytidine Deaminase, domain 2"/>
    <property type="match status" value="1"/>
</dbReference>
<dbReference type="EMBL" id="BK015193">
    <property type="protein sequence ID" value="DAD95472.1"/>
    <property type="molecule type" value="Genomic_DNA"/>
</dbReference>
<dbReference type="GO" id="GO:0004132">
    <property type="term" value="F:dCMP deaminase activity"/>
    <property type="evidence" value="ECO:0007669"/>
    <property type="project" value="InterPro"/>
</dbReference>
<evidence type="ECO:0000256" key="4">
    <source>
        <dbReference type="ARBA" id="ARBA00022833"/>
    </source>
</evidence>
<dbReference type="PANTHER" id="PTHR11086">
    <property type="entry name" value="DEOXYCYTIDYLATE DEAMINASE-RELATED"/>
    <property type="match status" value="1"/>
</dbReference>
<keyword evidence="4 6" id="KW-0862">Zinc</keyword>
<comment type="similarity">
    <text evidence="1">Belongs to the cytidine and deoxycytidylate deaminase family.</text>
</comment>
<dbReference type="InterPro" id="IPR015517">
    <property type="entry name" value="dCMP_deaminase-rel"/>
</dbReference>
<evidence type="ECO:0000256" key="5">
    <source>
        <dbReference type="PIRSR" id="PIRSR006019-1"/>
    </source>
</evidence>
<feature type="binding site" evidence="6">
    <location>
        <position position="123"/>
    </location>
    <ligand>
        <name>Zn(2+)</name>
        <dbReference type="ChEBI" id="CHEBI:29105"/>
        <note>catalytic</note>
    </ligand>
</feature>